<feature type="compositionally biased region" description="Low complexity" evidence="1">
    <location>
        <begin position="16"/>
        <end position="41"/>
    </location>
</feature>
<evidence type="ECO:0000256" key="1">
    <source>
        <dbReference type="SAM" id="MobiDB-lite"/>
    </source>
</evidence>
<protein>
    <submittedName>
        <fullName evidence="2">Uncharacterized protein</fullName>
    </submittedName>
</protein>
<evidence type="ECO:0000313" key="2">
    <source>
        <dbReference type="EnsemblMetazoa" id="PPA40382.1"/>
    </source>
</evidence>
<accession>A0A8R1Z414</accession>
<accession>A0A2A6C405</accession>
<dbReference type="AlphaFoldDB" id="A0A2A6C405"/>
<dbReference type="Proteomes" id="UP000005239">
    <property type="component" value="Unassembled WGS sequence"/>
</dbReference>
<reference evidence="2" key="2">
    <citation type="submission" date="2022-06" db="UniProtKB">
        <authorList>
            <consortium name="EnsemblMetazoa"/>
        </authorList>
    </citation>
    <scope>IDENTIFICATION</scope>
    <source>
        <strain evidence="2">PS312</strain>
    </source>
</reference>
<evidence type="ECO:0000313" key="3">
    <source>
        <dbReference type="Proteomes" id="UP000005239"/>
    </source>
</evidence>
<reference evidence="3" key="1">
    <citation type="journal article" date="2008" name="Nat. Genet.">
        <title>The Pristionchus pacificus genome provides a unique perspective on nematode lifestyle and parasitism.</title>
        <authorList>
            <person name="Dieterich C."/>
            <person name="Clifton S.W."/>
            <person name="Schuster L.N."/>
            <person name="Chinwalla A."/>
            <person name="Delehaunty K."/>
            <person name="Dinkelacker I."/>
            <person name="Fulton L."/>
            <person name="Fulton R."/>
            <person name="Godfrey J."/>
            <person name="Minx P."/>
            <person name="Mitreva M."/>
            <person name="Roeseler W."/>
            <person name="Tian H."/>
            <person name="Witte H."/>
            <person name="Yang S.P."/>
            <person name="Wilson R.K."/>
            <person name="Sommer R.J."/>
        </authorList>
    </citation>
    <scope>NUCLEOTIDE SEQUENCE [LARGE SCALE GENOMIC DNA]</scope>
    <source>
        <strain evidence="3">PS312</strain>
    </source>
</reference>
<dbReference type="EnsemblMetazoa" id="PPA40382.1">
    <property type="protein sequence ID" value="PPA40382.1"/>
    <property type="gene ID" value="WBGene00278751"/>
</dbReference>
<feature type="region of interest" description="Disordered" evidence="1">
    <location>
        <begin position="13"/>
        <end position="41"/>
    </location>
</feature>
<organism evidence="2 3">
    <name type="scientific">Pristionchus pacificus</name>
    <name type="common">Parasitic nematode worm</name>
    <dbReference type="NCBI Taxonomy" id="54126"/>
    <lineage>
        <taxon>Eukaryota</taxon>
        <taxon>Metazoa</taxon>
        <taxon>Ecdysozoa</taxon>
        <taxon>Nematoda</taxon>
        <taxon>Chromadorea</taxon>
        <taxon>Rhabditida</taxon>
        <taxon>Rhabditina</taxon>
        <taxon>Diplogasteromorpha</taxon>
        <taxon>Diplogasteroidea</taxon>
        <taxon>Neodiplogasteridae</taxon>
        <taxon>Pristionchus</taxon>
    </lineage>
</organism>
<name>A0A2A6C405_PRIPA</name>
<proteinExistence type="predicted"/>
<gene>
    <name evidence="2" type="primary">WBGene00278751</name>
</gene>
<keyword evidence="3" id="KW-1185">Reference proteome</keyword>
<sequence length="60" mass="6621">MMSIRQFLRLLRSRRSTGSSTTSSQDANSLTSSSTPTSSRSVSFADADLWPFIDDDVPSY</sequence>